<keyword evidence="1" id="KW-0472">Membrane</keyword>
<evidence type="ECO:0000313" key="2">
    <source>
        <dbReference type="EMBL" id="KKC37716.1"/>
    </source>
</evidence>
<keyword evidence="3" id="KW-1185">Reference proteome</keyword>
<keyword evidence="1" id="KW-0812">Transmembrane</keyword>
<dbReference type="AlphaFoldDB" id="A0A0F5QAH9"/>
<dbReference type="STRING" id="1293439.WH87_08350"/>
<feature type="transmembrane region" description="Helical" evidence="1">
    <location>
        <begin position="25"/>
        <end position="43"/>
    </location>
</feature>
<evidence type="ECO:0000313" key="3">
    <source>
        <dbReference type="Proteomes" id="UP000033411"/>
    </source>
</evidence>
<feature type="transmembrane region" description="Helical" evidence="1">
    <location>
        <begin position="49"/>
        <end position="70"/>
    </location>
</feature>
<dbReference type="PATRIC" id="fig|1293439.3.peg.1243"/>
<proteinExistence type="predicted"/>
<evidence type="ECO:0008006" key="4">
    <source>
        <dbReference type="Google" id="ProtNLM"/>
    </source>
</evidence>
<accession>A0A0F5QAH9</accession>
<keyword evidence="1" id="KW-1133">Transmembrane helix</keyword>
<dbReference type="Proteomes" id="UP000033411">
    <property type="component" value="Unassembled WGS sequence"/>
</dbReference>
<gene>
    <name evidence="2" type="ORF">WH87_08350</name>
</gene>
<dbReference type="EMBL" id="LANJ01000016">
    <property type="protein sequence ID" value="KKC37716.1"/>
    <property type="molecule type" value="Genomic_DNA"/>
</dbReference>
<dbReference type="Pfam" id="PF10003">
    <property type="entry name" value="DUF2244"/>
    <property type="match status" value="1"/>
</dbReference>
<protein>
    <recommendedName>
        <fullName evidence="4">Integral membrane protein</fullName>
    </recommendedName>
</protein>
<evidence type="ECO:0000256" key="1">
    <source>
        <dbReference type="SAM" id="Phobius"/>
    </source>
</evidence>
<organism evidence="2 3">
    <name type="scientific">Devosia epidermidihirudinis</name>
    <dbReference type="NCBI Taxonomy" id="1293439"/>
    <lineage>
        <taxon>Bacteria</taxon>
        <taxon>Pseudomonadati</taxon>
        <taxon>Pseudomonadota</taxon>
        <taxon>Alphaproteobacteria</taxon>
        <taxon>Hyphomicrobiales</taxon>
        <taxon>Devosiaceae</taxon>
        <taxon>Devosia</taxon>
    </lineage>
</organism>
<comment type="caution">
    <text evidence="2">The sequence shown here is derived from an EMBL/GenBank/DDBJ whole genome shotgun (WGS) entry which is preliminary data.</text>
</comment>
<dbReference type="InterPro" id="IPR019253">
    <property type="entry name" value="DUF2244_TM"/>
</dbReference>
<reference evidence="2" key="1">
    <citation type="submission" date="2015-03" db="EMBL/GenBank/DDBJ databases">
        <authorList>
            <person name="Lepp D."/>
            <person name="Hassan Y.I."/>
            <person name="Li X.-Z."/>
            <person name="Zhou T."/>
        </authorList>
    </citation>
    <scope>NUCLEOTIDE SEQUENCE [LARGE SCALE GENOMIC DNA]</scope>
    <source>
        <strain evidence="2">E84</strain>
    </source>
</reference>
<name>A0A0F5QAH9_9HYPH</name>
<sequence>MQATTTTPLFAAELTPNRSLSRRSANLLVVLTVLLTTLASMMLLETGIWFILGAMALDLVAIGVVLFSALRRSRQRELVTLWTDGLEVLVTDGAGEKTLRRFDPKSVRLLLERDSNEKTTAIHLRAEAEQVEIASFLSLDDRSTFARAFGTALRKARA</sequence>